<name>X0T908_9ZZZZ</name>
<accession>X0T908</accession>
<gene>
    <name evidence="1" type="ORF">S01H1_20808</name>
</gene>
<organism evidence="1">
    <name type="scientific">marine sediment metagenome</name>
    <dbReference type="NCBI Taxonomy" id="412755"/>
    <lineage>
        <taxon>unclassified sequences</taxon>
        <taxon>metagenomes</taxon>
        <taxon>ecological metagenomes</taxon>
    </lineage>
</organism>
<dbReference type="EMBL" id="BARS01011440">
    <property type="protein sequence ID" value="GAF89948.1"/>
    <property type="molecule type" value="Genomic_DNA"/>
</dbReference>
<feature type="non-terminal residue" evidence="1">
    <location>
        <position position="33"/>
    </location>
</feature>
<comment type="caution">
    <text evidence="1">The sequence shown here is derived from an EMBL/GenBank/DDBJ whole genome shotgun (WGS) entry which is preliminary data.</text>
</comment>
<reference evidence="1" key="1">
    <citation type="journal article" date="2014" name="Front. Microbiol.">
        <title>High frequency of phylogenetically diverse reductive dehalogenase-homologous genes in deep subseafloor sedimentary metagenomes.</title>
        <authorList>
            <person name="Kawai M."/>
            <person name="Futagami T."/>
            <person name="Toyoda A."/>
            <person name="Takaki Y."/>
            <person name="Nishi S."/>
            <person name="Hori S."/>
            <person name="Arai W."/>
            <person name="Tsubouchi T."/>
            <person name="Morono Y."/>
            <person name="Uchiyama I."/>
            <person name="Ito T."/>
            <person name="Fujiyama A."/>
            <person name="Inagaki F."/>
            <person name="Takami H."/>
        </authorList>
    </citation>
    <scope>NUCLEOTIDE SEQUENCE</scope>
    <source>
        <strain evidence="1">Expedition CK06-06</strain>
    </source>
</reference>
<proteinExistence type="predicted"/>
<dbReference type="AlphaFoldDB" id="X0T908"/>
<evidence type="ECO:0008006" key="2">
    <source>
        <dbReference type="Google" id="ProtNLM"/>
    </source>
</evidence>
<protein>
    <recommendedName>
        <fullName evidence="2">Transposase IS30-like HTH domain-containing protein</fullName>
    </recommendedName>
</protein>
<sequence length="33" mass="3895">MKRIPEDQRNRMAQLLIEGKKPREVVKIMISEG</sequence>
<evidence type="ECO:0000313" key="1">
    <source>
        <dbReference type="EMBL" id="GAF89948.1"/>
    </source>
</evidence>